<keyword evidence="1" id="KW-0560">Oxidoreductase</keyword>
<dbReference type="PRINTS" id="PR00081">
    <property type="entry name" value="GDHRDH"/>
</dbReference>
<organism evidence="3 4">
    <name type="scientific">Batillaria attramentaria</name>
    <dbReference type="NCBI Taxonomy" id="370345"/>
    <lineage>
        <taxon>Eukaryota</taxon>
        <taxon>Metazoa</taxon>
        <taxon>Spiralia</taxon>
        <taxon>Lophotrochozoa</taxon>
        <taxon>Mollusca</taxon>
        <taxon>Gastropoda</taxon>
        <taxon>Caenogastropoda</taxon>
        <taxon>Sorbeoconcha</taxon>
        <taxon>Cerithioidea</taxon>
        <taxon>Batillariidae</taxon>
        <taxon>Batillaria</taxon>
    </lineage>
</organism>
<keyword evidence="4" id="KW-1185">Reference proteome</keyword>
<proteinExistence type="inferred from homology"/>
<dbReference type="Proteomes" id="UP001519460">
    <property type="component" value="Unassembled WGS sequence"/>
</dbReference>
<dbReference type="PANTHER" id="PTHR43313">
    <property type="entry name" value="SHORT-CHAIN DEHYDROGENASE/REDUCTASE FAMILY 9C"/>
    <property type="match status" value="1"/>
</dbReference>
<dbReference type="InterPro" id="IPR020904">
    <property type="entry name" value="Sc_DH/Rdtase_CS"/>
</dbReference>
<evidence type="ECO:0000313" key="4">
    <source>
        <dbReference type="Proteomes" id="UP001519460"/>
    </source>
</evidence>
<dbReference type="AlphaFoldDB" id="A0ABD0M4H8"/>
<dbReference type="Gene3D" id="3.40.50.720">
    <property type="entry name" value="NAD(P)-binding Rossmann-like Domain"/>
    <property type="match status" value="1"/>
</dbReference>
<dbReference type="PANTHER" id="PTHR43313:SF36">
    <property type="entry name" value="D-BETA-HYDROXYBUTYRATE DEHYDROGENASE, MITOCHONDRIAL"/>
    <property type="match status" value="1"/>
</dbReference>
<sequence>MVVAAAAAVVGVGVYLHPPECVGALLDSHPFLCLAAYCTAATGLACVLGGSGSPRRVDPKGKAVFITGCDSGFGQRLALRLDDLGFVVFAGCLATDREGAQQLKKKGSPRLHVVELNVTDDWQVQRAHNYVTEHLQDAELWAVVNNAGVGLVCEIEWCSVDQFQRIMDVNVLGVVRVTKAFLPLLRYSKGRVINVASLAGRLTLPMYAAYSMSKKSVVAFSDALRQEMAKFGVSVISIEPGLYKTNIAVADPYIDSNKRSWSETPTDIKEDYGEEYFNEALTKIRNSFDRARDQVDEVIEQMELAVCSETPRYRYVPYWRSYIRSEILRYLPTAWTDKIFAATSPRVKPQFIKRQESQREFKRQGSLQEFRRQFSFKSQ</sequence>
<protein>
    <submittedName>
        <fullName evidence="3">Uncharacterized protein</fullName>
    </submittedName>
</protein>
<comment type="caution">
    <text evidence="3">The sequence shown here is derived from an EMBL/GenBank/DDBJ whole genome shotgun (WGS) entry which is preliminary data.</text>
</comment>
<gene>
    <name evidence="3" type="ORF">BaRGS_00002093</name>
</gene>
<dbReference type="PROSITE" id="PS00061">
    <property type="entry name" value="ADH_SHORT"/>
    <property type="match status" value="1"/>
</dbReference>
<dbReference type="SUPFAM" id="SSF51735">
    <property type="entry name" value="NAD(P)-binding Rossmann-fold domains"/>
    <property type="match status" value="1"/>
</dbReference>
<dbReference type="PRINTS" id="PR00080">
    <property type="entry name" value="SDRFAMILY"/>
</dbReference>
<name>A0ABD0M4H8_9CAEN</name>
<evidence type="ECO:0000256" key="2">
    <source>
        <dbReference type="RuleBase" id="RU000363"/>
    </source>
</evidence>
<evidence type="ECO:0000256" key="1">
    <source>
        <dbReference type="ARBA" id="ARBA00023002"/>
    </source>
</evidence>
<dbReference type="EMBL" id="JACVVK020000006">
    <property type="protein sequence ID" value="KAK7506618.1"/>
    <property type="molecule type" value="Genomic_DNA"/>
</dbReference>
<accession>A0ABD0M4H8</accession>
<dbReference type="Pfam" id="PF00106">
    <property type="entry name" value="adh_short"/>
    <property type="match status" value="1"/>
</dbReference>
<reference evidence="3 4" key="1">
    <citation type="journal article" date="2023" name="Sci. Data">
        <title>Genome assembly of the Korean intertidal mud-creeper Batillaria attramentaria.</title>
        <authorList>
            <person name="Patra A.K."/>
            <person name="Ho P.T."/>
            <person name="Jun S."/>
            <person name="Lee S.J."/>
            <person name="Kim Y."/>
            <person name="Won Y.J."/>
        </authorList>
    </citation>
    <scope>NUCLEOTIDE SEQUENCE [LARGE SCALE GENOMIC DNA]</scope>
    <source>
        <strain evidence="3">Wonlab-2016</strain>
    </source>
</reference>
<dbReference type="InterPro" id="IPR036291">
    <property type="entry name" value="NAD(P)-bd_dom_sf"/>
</dbReference>
<dbReference type="InterPro" id="IPR002347">
    <property type="entry name" value="SDR_fam"/>
</dbReference>
<dbReference type="GO" id="GO:0016491">
    <property type="term" value="F:oxidoreductase activity"/>
    <property type="evidence" value="ECO:0007669"/>
    <property type="project" value="UniProtKB-KW"/>
</dbReference>
<evidence type="ECO:0000313" key="3">
    <source>
        <dbReference type="EMBL" id="KAK7506618.1"/>
    </source>
</evidence>
<comment type="similarity">
    <text evidence="2">Belongs to the short-chain dehydrogenases/reductases (SDR) family.</text>
</comment>